<dbReference type="Proteomes" id="UP000019141">
    <property type="component" value="Unassembled WGS sequence"/>
</dbReference>
<reference evidence="1 2" key="1">
    <citation type="journal article" date="2014" name="Nature">
        <title>An environmental bacterial taxon with a large and distinct metabolic repertoire.</title>
        <authorList>
            <person name="Wilson M.C."/>
            <person name="Mori T."/>
            <person name="Ruckert C."/>
            <person name="Uria A.R."/>
            <person name="Helf M.J."/>
            <person name="Takada K."/>
            <person name="Gernert C."/>
            <person name="Steffens U.A."/>
            <person name="Heycke N."/>
            <person name="Schmitt S."/>
            <person name="Rinke C."/>
            <person name="Helfrich E.J."/>
            <person name="Brachmann A.O."/>
            <person name="Gurgui C."/>
            <person name="Wakimoto T."/>
            <person name="Kracht M."/>
            <person name="Crusemann M."/>
            <person name="Hentschel U."/>
            <person name="Abe I."/>
            <person name="Matsunaga S."/>
            <person name="Kalinowski J."/>
            <person name="Takeyama H."/>
            <person name="Piel J."/>
        </authorList>
    </citation>
    <scope>NUCLEOTIDE SEQUENCE [LARGE SCALE GENOMIC DNA]</scope>
    <source>
        <strain evidence="2">TSY1</strain>
    </source>
</reference>
<accession>W4LBJ2</accession>
<dbReference type="PANTHER" id="PTHR41339">
    <property type="entry name" value="LIPL48"/>
    <property type="match status" value="1"/>
</dbReference>
<keyword evidence="2" id="KW-1185">Reference proteome</keyword>
<name>W4LBJ2_ENTF1</name>
<dbReference type="AlphaFoldDB" id="W4LBJ2"/>
<dbReference type="EMBL" id="AZHW01001024">
    <property type="protein sequence ID" value="ETW94691.1"/>
    <property type="molecule type" value="Genomic_DNA"/>
</dbReference>
<evidence type="ECO:0000313" key="1">
    <source>
        <dbReference type="EMBL" id="ETW94691.1"/>
    </source>
</evidence>
<evidence type="ECO:0000313" key="2">
    <source>
        <dbReference type="Proteomes" id="UP000019141"/>
    </source>
</evidence>
<comment type="caution">
    <text evidence="1">The sequence shown here is derived from an EMBL/GenBank/DDBJ whole genome shotgun (WGS) entry which is preliminary data.</text>
</comment>
<organism evidence="1 2">
    <name type="scientific">Entotheonella factor</name>
    <dbReference type="NCBI Taxonomy" id="1429438"/>
    <lineage>
        <taxon>Bacteria</taxon>
        <taxon>Pseudomonadati</taxon>
        <taxon>Nitrospinota/Tectimicrobiota group</taxon>
        <taxon>Candidatus Tectimicrobiota</taxon>
        <taxon>Candidatus Entotheonellia</taxon>
        <taxon>Candidatus Entotheonellales</taxon>
        <taxon>Candidatus Entotheonellaceae</taxon>
        <taxon>Candidatus Entotheonella</taxon>
    </lineage>
</organism>
<protein>
    <recommendedName>
        <fullName evidence="3">Right handed beta helix domain-containing protein</fullName>
    </recommendedName>
</protein>
<dbReference type="HOGENOM" id="CLU_573287_0_0_7"/>
<gene>
    <name evidence="1" type="ORF">ETSY1_33755</name>
</gene>
<dbReference type="PANTHER" id="PTHR41339:SF1">
    <property type="entry name" value="SECRETED PROTEIN"/>
    <property type="match status" value="1"/>
</dbReference>
<proteinExistence type="predicted"/>
<sequence length="476" mass="50465">MCEISGELTQDATLLSTITWFLNGRFQVGNAGSQVALDIDPGTEIRGDSPDDHLLVFPGSALRANGTGANPVRFLSDDADVDGSGEWGGVFLRGFNGLPTLTGTQRANRLDYVVVAEAGAPVEVTIDGQTVTYQDNLVLNGVDQNTILTFVQSHNSARDGLHILNGDPRLSWILVTGAQRDCIWYRDFTGLIKDLMVIHNRDTDGSTGRSGIYASETVDGDSNPRIVNATLVGRDNSSEVGGADANEFGILFADNTDQIRLGNVLIANFRNGCYEADSGADLSEIDTNIPGPNYLDGVHCANEAGANPNFGIVRAGSTDFPPGTVAANNSNGDGLVYYNGTGGELVDSGLFDAASGGINFTGELVERGNNFTAGWYLDNIRGIGNRLLANPDFLNGFLDGDTNNNGVLESGIDDRSPFIIADDGPGGFNQDVAEDTFGYDMTHVGSVRGGAPTNTQFDNWTVDTLRSAPFTVRTTP</sequence>
<evidence type="ECO:0008006" key="3">
    <source>
        <dbReference type="Google" id="ProtNLM"/>
    </source>
</evidence>